<dbReference type="OrthoDB" id="6784480at2759"/>
<keyword evidence="1" id="KW-0472">Membrane</keyword>
<feature type="transmembrane region" description="Helical" evidence="1">
    <location>
        <begin position="165"/>
        <end position="189"/>
    </location>
</feature>
<proteinExistence type="predicted"/>
<keyword evidence="3" id="KW-1185">Reference proteome</keyword>
<feature type="transmembrane region" description="Helical" evidence="1">
    <location>
        <begin position="57"/>
        <end position="78"/>
    </location>
</feature>
<feature type="transmembrane region" description="Helical" evidence="1">
    <location>
        <begin position="243"/>
        <end position="263"/>
    </location>
</feature>
<sequence length="316" mass="35424">MNASEDDRGQSAYSAYYDMYVVFKVILGLCFLLAIAADIYLIVIISKFKTIQTNANLLFRSVAWCHLCYSLLGTTLYITVTLLSYGVHHVGVFFLKNVDYICLGVVYLILTFIAVDWAVSQYRTNYYENHPRLFKSGVPICLLLALPETLVTSFASFTVDLPALTFLQFMCKAVSYFVCFVVLLVLFVVRKCNPPPTVDPKAEYRLTVPCVYFLMVLPSTITSSATLSFSTHLEDIVFEDGSIVGDITSGIFVLAPVVMVLLLSRTSKYFRTAFIRCCKRKTVEGYADDNLDDAEPVDGEQNPPVAFRKSFEGVNI</sequence>
<dbReference type="Proteomes" id="UP000625711">
    <property type="component" value="Unassembled WGS sequence"/>
</dbReference>
<reference evidence="2" key="1">
    <citation type="submission" date="2020-08" db="EMBL/GenBank/DDBJ databases">
        <title>Genome sequencing and assembly of the red palm weevil Rhynchophorus ferrugineus.</title>
        <authorList>
            <person name="Dias G.B."/>
            <person name="Bergman C.M."/>
            <person name="Manee M."/>
        </authorList>
    </citation>
    <scope>NUCLEOTIDE SEQUENCE</scope>
    <source>
        <strain evidence="2">AA-2017</strain>
        <tissue evidence="2">Whole larva</tissue>
    </source>
</reference>
<evidence type="ECO:0000313" key="3">
    <source>
        <dbReference type="Proteomes" id="UP000625711"/>
    </source>
</evidence>
<dbReference type="EMBL" id="JAACXV010000374">
    <property type="protein sequence ID" value="KAF7279135.1"/>
    <property type="molecule type" value="Genomic_DNA"/>
</dbReference>
<evidence type="ECO:0000313" key="2">
    <source>
        <dbReference type="EMBL" id="KAF7279135.1"/>
    </source>
</evidence>
<feature type="transmembrane region" description="Helical" evidence="1">
    <location>
        <begin position="98"/>
        <end position="119"/>
    </location>
</feature>
<keyword evidence="1" id="KW-1133">Transmembrane helix</keyword>
<dbReference type="SUPFAM" id="SSF81321">
    <property type="entry name" value="Family A G protein-coupled receptor-like"/>
    <property type="match status" value="1"/>
</dbReference>
<dbReference type="AlphaFoldDB" id="A0A834MGJ5"/>
<feature type="transmembrane region" description="Helical" evidence="1">
    <location>
        <begin position="210"/>
        <end position="231"/>
    </location>
</feature>
<accession>A0A834MGJ5</accession>
<comment type="caution">
    <text evidence="2">The sequence shown here is derived from an EMBL/GenBank/DDBJ whole genome shotgun (WGS) entry which is preliminary data.</text>
</comment>
<organism evidence="2 3">
    <name type="scientific">Rhynchophorus ferrugineus</name>
    <name type="common">Red palm weevil</name>
    <name type="synonym">Curculio ferrugineus</name>
    <dbReference type="NCBI Taxonomy" id="354439"/>
    <lineage>
        <taxon>Eukaryota</taxon>
        <taxon>Metazoa</taxon>
        <taxon>Ecdysozoa</taxon>
        <taxon>Arthropoda</taxon>
        <taxon>Hexapoda</taxon>
        <taxon>Insecta</taxon>
        <taxon>Pterygota</taxon>
        <taxon>Neoptera</taxon>
        <taxon>Endopterygota</taxon>
        <taxon>Coleoptera</taxon>
        <taxon>Polyphaga</taxon>
        <taxon>Cucujiformia</taxon>
        <taxon>Curculionidae</taxon>
        <taxon>Dryophthorinae</taxon>
        <taxon>Rhynchophorus</taxon>
    </lineage>
</organism>
<gene>
    <name evidence="2" type="ORF">GWI33_007549</name>
</gene>
<feature type="transmembrane region" description="Helical" evidence="1">
    <location>
        <begin position="140"/>
        <end position="159"/>
    </location>
</feature>
<protein>
    <submittedName>
        <fullName evidence="2">Uncharacterized protein</fullName>
    </submittedName>
</protein>
<evidence type="ECO:0000256" key="1">
    <source>
        <dbReference type="SAM" id="Phobius"/>
    </source>
</evidence>
<keyword evidence="1" id="KW-0812">Transmembrane</keyword>
<feature type="transmembrane region" description="Helical" evidence="1">
    <location>
        <begin position="20"/>
        <end position="45"/>
    </location>
</feature>
<name>A0A834MGJ5_RHYFE</name>